<keyword evidence="4" id="KW-1185">Reference proteome</keyword>
<sequence length="182" mass="17420">MKSFATLFSVALGASGASAAILSDSAAPPLSSVLASSSGITSVSTLSAPPTSTVPTPTGGYVVTGIYTTCLTLTFASPVSTGTSATATASGSVSVSSAPGVTSFTGSTFSEPIPTLSDTLSFAGGPGATIIPVPDEAVFTTCLAFLATPTATATTTFTDTPTGFPSASESASAAPSASISVV</sequence>
<keyword evidence="2" id="KW-0732">Signal</keyword>
<evidence type="ECO:0000256" key="2">
    <source>
        <dbReference type="SAM" id="SignalP"/>
    </source>
</evidence>
<evidence type="ECO:0000313" key="3">
    <source>
        <dbReference type="EMBL" id="KAJ7347233.1"/>
    </source>
</evidence>
<organism evidence="3 4">
    <name type="scientific">Mycena albidolilacea</name>
    <dbReference type="NCBI Taxonomy" id="1033008"/>
    <lineage>
        <taxon>Eukaryota</taxon>
        <taxon>Fungi</taxon>
        <taxon>Dikarya</taxon>
        <taxon>Basidiomycota</taxon>
        <taxon>Agaricomycotina</taxon>
        <taxon>Agaricomycetes</taxon>
        <taxon>Agaricomycetidae</taxon>
        <taxon>Agaricales</taxon>
        <taxon>Marasmiineae</taxon>
        <taxon>Mycenaceae</taxon>
        <taxon>Mycena</taxon>
    </lineage>
</organism>
<comment type="caution">
    <text evidence="3">The sequence shown here is derived from an EMBL/GenBank/DDBJ whole genome shotgun (WGS) entry which is preliminary data.</text>
</comment>
<name>A0AAD7A0X8_9AGAR</name>
<dbReference type="EMBL" id="JARIHO010000019">
    <property type="protein sequence ID" value="KAJ7347233.1"/>
    <property type="molecule type" value="Genomic_DNA"/>
</dbReference>
<evidence type="ECO:0000256" key="1">
    <source>
        <dbReference type="SAM" id="MobiDB-lite"/>
    </source>
</evidence>
<evidence type="ECO:0000313" key="4">
    <source>
        <dbReference type="Proteomes" id="UP001218218"/>
    </source>
</evidence>
<accession>A0AAD7A0X8</accession>
<gene>
    <name evidence="3" type="ORF">DFH08DRAFT_1001959</name>
</gene>
<feature type="region of interest" description="Disordered" evidence="1">
    <location>
        <begin position="162"/>
        <end position="182"/>
    </location>
</feature>
<dbReference type="AlphaFoldDB" id="A0AAD7A0X8"/>
<feature type="chain" id="PRO_5042040786" evidence="2">
    <location>
        <begin position="20"/>
        <end position="182"/>
    </location>
</feature>
<dbReference type="Proteomes" id="UP001218218">
    <property type="component" value="Unassembled WGS sequence"/>
</dbReference>
<protein>
    <submittedName>
        <fullName evidence="3">Uncharacterized protein</fullName>
    </submittedName>
</protein>
<reference evidence="3" key="1">
    <citation type="submission" date="2023-03" db="EMBL/GenBank/DDBJ databases">
        <title>Massive genome expansion in bonnet fungi (Mycena s.s.) driven by repeated elements and novel gene families across ecological guilds.</title>
        <authorList>
            <consortium name="Lawrence Berkeley National Laboratory"/>
            <person name="Harder C.B."/>
            <person name="Miyauchi S."/>
            <person name="Viragh M."/>
            <person name="Kuo A."/>
            <person name="Thoen E."/>
            <person name="Andreopoulos B."/>
            <person name="Lu D."/>
            <person name="Skrede I."/>
            <person name="Drula E."/>
            <person name="Henrissat B."/>
            <person name="Morin E."/>
            <person name="Kohler A."/>
            <person name="Barry K."/>
            <person name="LaButti K."/>
            <person name="Morin E."/>
            <person name="Salamov A."/>
            <person name="Lipzen A."/>
            <person name="Mereny Z."/>
            <person name="Hegedus B."/>
            <person name="Baldrian P."/>
            <person name="Stursova M."/>
            <person name="Weitz H."/>
            <person name="Taylor A."/>
            <person name="Grigoriev I.V."/>
            <person name="Nagy L.G."/>
            <person name="Martin F."/>
            <person name="Kauserud H."/>
        </authorList>
    </citation>
    <scope>NUCLEOTIDE SEQUENCE</scope>
    <source>
        <strain evidence="3">CBHHK002</strain>
    </source>
</reference>
<feature type="signal peptide" evidence="2">
    <location>
        <begin position="1"/>
        <end position="19"/>
    </location>
</feature>
<proteinExistence type="predicted"/>